<dbReference type="InterPro" id="IPR001466">
    <property type="entry name" value="Beta-lactam-related"/>
</dbReference>
<reference evidence="3" key="1">
    <citation type="journal article" date="2014" name="Int. J. Syst. Evol. Microbiol.">
        <title>Complete genome sequence of Corynebacterium casei LMG S-19264T (=DSM 44701T), isolated from a smear-ripened cheese.</title>
        <authorList>
            <consortium name="US DOE Joint Genome Institute (JGI-PGF)"/>
            <person name="Walter F."/>
            <person name="Albersmeier A."/>
            <person name="Kalinowski J."/>
            <person name="Ruckert C."/>
        </authorList>
    </citation>
    <scope>NUCLEOTIDE SEQUENCE</scope>
    <source>
        <strain evidence="3">CGMCC 1.15085</strain>
    </source>
</reference>
<dbReference type="Pfam" id="PF24491">
    <property type="entry name" value="DUF7586"/>
    <property type="match status" value="1"/>
</dbReference>
<dbReference type="EMBL" id="BMHI01000008">
    <property type="protein sequence ID" value="GGB47281.1"/>
    <property type="molecule type" value="Genomic_DNA"/>
</dbReference>
<accession>A0A916TIN9</accession>
<dbReference type="Pfam" id="PF00144">
    <property type="entry name" value="Beta-lactamase"/>
    <property type="match status" value="1"/>
</dbReference>
<dbReference type="GO" id="GO:0016787">
    <property type="term" value="F:hydrolase activity"/>
    <property type="evidence" value="ECO:0007669"/>
    <property type="project" value="UniProtKB-KW"/>
</dbReference>
<evidence type="ECO:0000259" key="1">
    <source>
        <dbReference type="Pfam" id="PF00144"/>
    </source>
</evidence>
<reference evidence="3" key="2">
    <citation type="submission" date="2020-09" db="EMBL/GenBank/DDBJ databases">
        <authorList>
            <person name="Sun Q."/>
            <person name="Zhou Y."/>
        </authorList>
    </citation>
    <scope>NUCLEOTIDE SEQUENCE</scope>
    <source>
        <strain evidence="3">CGMCC 1.15085</strain>
    </source>
</reference>
<name>A0A916TIN9_9MICO</name>
<evidence type="ECO:0000313" key="4">
    <source>
        <dbReference type="Proteomes" id="UP000636793"/>
    </source>
</evidence>
<gene>
    <name evidence="3" type="ORF">GCM10011492_43060</name>
</gene>
<dbReference type="SUPFAM" id="SSF56601">
    <property type="entry name" value="beta-lactamase/transpeptidase-like"/>
    <property type="match status" value="1"/>
</dbReference>
<feature type="domain" description="DUF7586" evidence="2">
    <location>
        <begin position="289"/>
        <end position="370"/>
    </location>
</feature>
<evidence type="ECO:0000259" key="2">
    <source>
        <dbReference type="Pfam" id="PF24491"/>
    </source>
</evidence>
<feature type="domain" description="Beta-lactamase-related" evidence="1">
    <location>
        <begin position="1"/>
        <end position="260"/>
    </location>
</feature>
<dbReference type="PANTHER" id="PTHR46825:SF7">
    <property type="entry name" value="D-ALANYL-D-ALANINE CARBOXYPEPTIDASE"/>
    <property type="match status" value="1"/>
</dbReference>
<dbReference type="Proteomes" id="UP000636793">
    <property type="component" value="Unassembled WGS sequence"/>
</dbReference>
<organism evidence="3 4">
    <name type="scientific">Flexivirga endophytica</name>
    <dbReference type="NCBI Taxonomy" id="1849103"/>
    <lineage>
        <taxon>Bacteria</taxon>
        <taxon>Bacillati</taxon>
        <taxon>Actinomycetota</taxon>
        <taxon>Actinomycetes</taxon>
        <taxon>Micrococcales</taxon>
        <taxon>Dermacoccaceae</taxon>
        <taxon>Flexivirga</taxon>
    </lineage>
</organism>
<proteinExistence type="predicted"/>
<sequence>MGSITKTFTAVLTLRLVDDGLVALTDPVAQHLPELTDKLPGVRVSELLTHGAGLPAETDGTWWERSHGRTWDELQSSIRPLHRPGRRFHYSNVGFAIAGELVGRLRKSTWWDSLQQEVLQPLGLRETTYAPTDAAAPGLAVHPYADLLHEEPATETLAMAPAGQLWSTVHDLAAFAKFLAYGDERVLSDELRREMQIPALINDDPGSAYTRAYGFGLDIINSGGQRFIGHGGSMPGHQSTLKIDPGTGDGVVELVNSTAGLALDTIGLVRELREHVPQIASAWTADAPAPEALDIVGTWFWGPRPHVLTVEGTHLRLAPVSGGRGSRFASDAAGGWVGLDEYFAGERLTVHRDGRGGAPYLDLGSFRFTRTPYDPAGDIPGGAGTGWR</sequence>
<dbReference type="InterPro" id="IPR050491">
    <property type="entry name" value="AmpC-like"/>
</dbReference>
<comment type="caution">
    <text evidence="3">The sequence shown here is derived from an EMBL/GenBank/DDBJ whole genome shotgun (WGS) entry which is preliminary data.</text>
</comment>
<keyword evidence="4" id="KW-1185">Reference proteome</keyword>
<keyword evidence="3" id="KW-0378">Hydrolase</keyword>
<dbReference type="Gene3D" id="3.40.710.10">
    <property type="entry name" value="DD-peptidase/beta-lactamase superfamily"/>
    <property type="match status" value="1"/>
</dbReference>
<dbReference type="InterPro" id="IPR056008">
    <property type="entry name" value="DUF7586"/>
</dbReference>
<evidence type="ECO:0000313" key="3">
    <source>
        <dbReference type="EMBL" id="GGB47281.1"/>
    </source>
</evidence>
<dbReference type="AlphaFoldDB" id="A0A916TIN9"/>
<dbReference type="InterPro" id="IPR012338">
    <property type="entry name" value="Beta-lactam/transpept-like"/>
</dbReference>
<dbReference type="PANTHER" id="PTHR46825">
    <property type="entry name" value="D-ALANYL-D-ALANINE-CARBOXYPEPTIDASE/ENDOPEPTIDASE AMPH"/>
    <property type="match status" value="1"/>
</dbReference>
<protein>
    <submittedName>
        <fullName evidence="3">Serine hydrolase</fullName>
    </submittedName>
</protein>